<reference evidence="1 2" key="1">
    <citation type="submission" date="2023-12" db="EMBL/GenBank/DDBJ databases">
        <title>Baltic Sea Cyanobacteria.</title>
        <authorList>
            <person name="Delbaje E."/>
            <person name="Fewer D.P."/>
            <person name="Shishido T.K."/>
        </authorList>
    </citation>
    <scope>NUCLEOTIDE SEQUENCE [LARGE SCALE GENOMIC DNA]</scope>
    <source>
        <strain evidence="1 2">UHCC 0281</strain>
    </source>
</reference>
<dbReference type="PANTHER" id="PTHR35320">
    <property type="entry name" value="ATP-DEPENDENT CLP PROTEASE ATP-BINDING SUBUNIT"/>
    <property type="match status" value="1"/>
</dbReference>
<evidence type="ECO:0000313" key="1">
    <source>
        <dbReference type="EMBL" id="MEA5443241.1"/>
    </source>
</evidence>
<protein>
    <recommendedName>
        <fullName evidence="3">AsmA-like C-terminal domain-containing protein</fullName>
    </recommendedName>
</protein>
<proteinExistence type="predicted"/>
<comment type="caution">
    <text evidence="1">The sequence shown here is derived from an EMBL/GenBank/DDBJ whole genome shotgun (WGS) entry which is preliminary data.</text>
</comment>
<dbReference type="PANTHER" id="PTHR35320:SF1">
    <property type="entry name" value="ATP-DEPENDENT CLP PROTEASE ATP-BINDING SUBUNIT"/>
    <property type="match status" value="1"/>
</dbReference>
<dbReference type="EMBL" id="JAYGHY010000042">
    <property type="protein sequence ID" value="MEA5443241.1"/>
    <property type="molecule type" value="Genomic_DNA"/>
</dbReference>
<sequence>MPDCVLNTLAGCGLVIAAYPRFRYDARGGGGPGWLTDGDSTGSQRLRFDPAALNIPPLNWRTTRFLGLPLPPGLQITIHPERLEGSLDGATGAMALRFNARFRFAIGSLYRAPDLIVDTTLSTGSVQGRRHQATGQPLDGDGLAQLVGVATIAPSGDPFLDRFLGLPDEALALLRCRFGPLAPAGRDLP</sequence>
<evidence type="ECO:0008006" key="3">
    <source>
        <dbReference type="Google" id="ProtNLM"/>
    </source>
</evidence>
<organism evidence="1 2">
    <name type="scientific">Cyanobium gracile UHCC 0281</name>
    <dbReference type="NCBI Taxonomy" id="3110309"/>
    <lineage>
        <taxon>Bacteria</taxon>
        <taxon>Bacillati</taxon>
        <taxon>Cyanobacteriota</taxon>
        <taxon>Cyanophyceae</taxon>
        <taxon>Synechococcales</taxon>
        <taxon>Prochlorococcaceae</taxon>
        <taxon>Cyanobium</taxon>
    </lineage>
</organism>
<name>A0ABU5SXI4_9CYAN</name>
<dbReference type="Proteomes" id="UP001302329">
    <property type="component" value="Unassembled WGS sequence"/>
</dbReference>
<keyword evidence="2" id="KW-1185">Reference proteome</keyword>
<dbReference type="RefSeq" id="WP_323357245.1">
    <property type="nucleotide sequence ID" value="NZ_JAYGHY010000042.1"/>
</dbReference>
<gene>
    <name evidence="1" type="ORF">VB739_11820</name>
</gene>
<accession>A0ABU5SXI4</accession>
<evidence type="ECO:0000313" key="2">
    <source>
        <dbReference type="Proteomes" id="UP001302329"/>
    </source>
</evidence>